<dbReference type="GO" id="GO:0000978">
    <property type="term" value="F:RNA polymerase II cis-regulatory region sequence-specific DNA binding"/>
    <property type="evidence" value="ECO:0007669"/>
    <property type="project" value="TreeGrafter"/>
</dbReference>
<dbReference type="Gene3D" id="3.30.160.60">
    <property type="entry name" value="Classic Zinc Finger"/>
    <property type="match status" value="2"/>
</dbReference>
<keyword evidence="3" id="KW-0862">Zinc</keyword>
<dbReference type="AlphaFoldDB" id="A0AAV1YWH1"/>
<dbReference type="PANTHER" id="PTHR23235:SF120">
    <property type="entry name" value="KRUPPEL-LIKE FACTOR 15"/>
    <property type="match status" value="1"/>
</dbReference>
<dbReference type="PROSITE" id="PS00028">
    <property type="entry name" value="ZINC_FINGER_C2H2_1"/>
    <property type="match status" value="1"/>
</dbReference>
<evidence type="ECO:0000313" key="7">
    <source>
        <dbReference type="Proteomes" id="UP001497382"/>
    </source>
</evidence>
<dbReference type="EMBL" id="CAXIEN010000008">
    <property type="protein sequence ID" value="CAL1263194.1"/>
    <property type="molecule type" value="Genomic_DNA"/>
</dbReference>
<name>A0AAV1YWH1_9ARAC</name>
<keyword evidence="1" id="KW-0479">Metal-binding</keyword>
<evidence type="ECO:0000313" key="6">
    <source>
        <dbReference type="EMBL" id="CAL1263194.1"/>
    </source>
</evidence>
<keyword evidence="2 4" id="KW-0863">Zinc-finger</keyword>
<dbReference type="SMART" id="SM00355">
    <property type="entry name" value="ZnF_C2H2"/>
    <property type="match status" value="2"/>
</dbReference>
<dbReference type="GO" id="GO:0008270">
    <property type="term" value="F:zinc ion binding"/>
    <property type="evidence" value="ECO:0007669"/>
    <property type="project" value="UniProtKB-KW"/>
</dbReference>
<feature type="domain" description="C2H2-type" evidence="5">
    <location>
        <begin position="89"/>
        <end position="114"/>
    </location>
</feature>
<dbReference type="PANTHER" id="PTHR23235">
    <property type="entry name" value="KRUEPPEL-LIKE TRANSCRIPTION FACTOR"/>
    <property type="match status" value="1"/>
</dbReference>
<sequence length="114" mass="13340">MSIDGFSSKCFNFKYYRKPTLAFFYLYLVYRRTDGHDKLTFYNQLKQKECPSQTTGRFKRHQCAICQYSTNNVGHLQAHMLTHSGIRPFVCPHCGKGFTQKGNLQRHIISHLTT</sequence>
<evidence type="ECO:0000256" key="2">
    <source>
        <dbReference type="ARBA" id="ARBA00022771"/>
    </source>
</evidence>
<feature type="domain" description="C2H2-type" evidence="5">
    <location>
        <begin position="61"/>
        <end position="88"/>
    </location>
</feature>
<proteinExistence type="predicted"/>
<protein>
    <recommendedName>
        <fullName evidence="5">C2H2-type domain-containing protein</fullName>
    </recommendedName>
</protein>
<evidence type="ECO:0000259" key="5">
    <source>
        <dbReference type="PROSITE" id="PS50157"/>
    </source>
</evidence>
<accession>A0AAV1YWH1</accession>
<dbReference type="GO" id="GO:0000981">
    <property type="term" value="F:DNA-binding transcription factor activity, RNA polymerase II-specific"/>
    <property type="evidence" value="ECO:0007669"/>
    <property type="project" value="TreeGrafter"/>
</dbReference>
<organism evidence="6 7">
    <name type="scientific">Larinioides sclopetarius</name>
    <dbReference type="NCBI Taxonomy" id="280406"/>
    <lineage>
        <taxon>Eukaryota</taxon>
        <taxon>Metazoa</taxon>
        <taxon>Ecdysozoa</taxon>
        <taxon>Arthropoda</taxon>
        <taxon>Chelicerata</taxon>
        <taxon>Arachnida</taxon>
        <taxon>Araneae</taxon>
        <taxon>Araneomorphae</taxon>
        <taxon>Entelegynae</taxon>
        <taxon>Araneoidea</taxon>
        <taxon>Araneidae</taxon>
        <taxon>Larinioides</taxon>
    </lineage>
</organism>
<reference evidence="6 7" key="1">
    <citation type="submission" date="2024-04" db="EMBL/GenBank/DDBJ databases">
        <authorList>
            <person name="Rising A."/>
            <person name="Reimegard J."/>
            <person name="Sonavane S."/>
            <person name="Akerstrom W."/>
            <person name="Nylinder S."/>
            <person name="Hedman E."/>
            <person name="Kallberg Y."/>
        </authorList>
    </citation>
    <scope>NUCLEOTIDE SEQUENCE [LARGE SCALE GENOMIC DNA]</scope>
</reference>
<evidence type="ECO:0000256" key="3">
    <source>
        <dbReference type="ARBA" id="ARBA00022833"/>
    </source>
</evidence>
<dbReference type="InterPro" id="IPR013087">
    <property type="entry name" value="Znf_C2H2_type"/>
</dbReference>
<comment type="caution">
    <text evidence="6">The sequence shown here is derived from an EMBL/GenBank/DDBJ whole genome shotgun (WGS) entry which is preliminary data.</text>
</comment>
<dbReference type="InterPro" id="IPR036236">
    <property type="entry name" value="Znf_C2H2_sf"/>
</dbReference>
<evidence type="ECO:0000256" key="4">
    <source>
        <dbReference type="PROSITE-ProRule" id="PRU00042"/>
    </source>
</evidence>
<gene>
    <name evidence="6" type="ORF">LARSCL_LOCUS1378</name>
</gene>
<dbReference type="SUPFAM" id="SSF57667">
    <property type="entry name" value="beta-beta-alpha zinc fingers"/>
    <property type="match status" value="1"/>
</dbReference>
<evidence type="ECO:0000256" key="1">
    <source>
        <dbReference type="ARBA" id="ARBA00022723"/>
    </source>
</evidence>
<dbReference type="Pfam" id="PF00096">
    <property type="entry name" value="zf-C2H2"/>
    <property type="match status" value="2"/>
</dbReference>
<keyword evidence="7" id="KW-1185">Reference proteome</keyword>
<dbReference type="Proteomes" id="UP001497382">
    <property type="component" value="Unassembled WGS sequence"/>
</dbReference>
<dbReference type="FunFam" id="3.30.160.60:FF:000086">
    <property type="entry name" value="transcription factor E4F1 isoform X1"/>
    <property type="match status" value="1"/>
</dbReference>
<dbReference type="PROSITE" id="PS50157">
    <property type="entry name" value="ZINC_FINGER_C2H2_2"/>
    <property type="match status" value="2"/>
</dbReference>